<sequence>MRIDPLRRAPGYHNQKSQPNVPPYFLMMWKHINSPTLFFLRALYSLCASSSLTSIQCFNAVKSLYFKKYNSTQSDKSLVYLDHTLVMRLRGRSSSDDEDDDCNSDNPGPSNHKRKRNLTVNHSRSHKSAVKATDRISNTTEPGIQITLGNPSAQNPNKTGIYVDRVVNLDSAPEVWEVLDECVAYILDVSDTPGCLEFQHKVQTIDAMVKEQMKTILIALNGFITLFAQNTAEEHPKILTLRAVHTK</sequence>
<feature type="region of interest" description="Disordered" evidence="1">
    <location>
        <begin position="92"/>
        <end position="136"/>
    </location>
</feature>
<name>A0AAD7AGW3_9AGAR</name>
<dbReference type="AlphaFoldDB" id="A0AAD7AGW3"/>
<evidence type="ECO:0000256" key="1">
    <source>
        <dbReference type="SAM" id="MobiDB-lite"/>
    </source>
</evidence>
<protein>
    <submittedName>
        <fullName evidence="2">Uncharacterized protein</fullName>
    </submittedName>
</protein>
<gene>
    <name evidence="2" type="ORF">DFH08DRAFT_802217</name>
</gene>
<keyword evidence="3" id="KW-1185">Reference proteome</keyword>
<proteinExistence type="predicted"/>
<accession>A0AAD7AGW3</accession>
<dbReference type="EMBL" id="JARIHO010000007">
    <property type="protein sequence ID" value="KAJ7358383.1"/>
    <property type="molecule type" value="Genomic_DNA"/>
</dbReference>
<feature type="compositionally biased region" description="Basic residues" evidence="1">
    <location>
        <begin position="111"/>
        <end position="129"/>
    </location>
</feature>
<organism evidence="2 3">
    <name type="scientific">Mycena albidolilacea</name>
    <dbReference type="NCBI Taxonomy" id="1033008"/>
    <lineage>
        <taxon>Eukaryota</taxon>
        <taxon>Fungi</taxon>
        <taxon>Dikarya</taxon>
        <taxon>Basidiomycota</taxon>
        <taxon>Agaricomycotina</taxon>
        <taxon>Agaricomycetes</taxon>
        <taxon>Agaricomycetidae</taxon>
        <taxon>Agaricales</taxon>
        <taxon>Marasmiineae</taxon>
        <taxon>Mycenaceae</taxon>
        <taxon>Mycena</taxon>
    </lineage>
</organism>
<dbReference type="Proteomes" id="UP001218218">
    <property type="component" value="Unassembled WGS sequence"/>
</dbReference>
<evidence type="ECO:0000313" key="2">
    <source>
        <dbReference type="EMBL" id="KAJ7358383.1"/>
    </source>
</evidence>
<evidence type="ECO:0000313" key="3">
    <source>
        <dbReference type="Proteomes" id="UP001218218"/>
    </source>
</evidence>
<reference evidence="2" key="1">
    <citation type="submission" date="2023-03" db="EMBL/GenBank/DDBJ databases">
        <title>Massive genome expansion in bonnet fungi (Mycena s.s.) driven by repeated elements and novel gene families across ecological guilds.</title>
        <authorList>
            <consortium name="Lawrence Berkeley National Laboratory"/>
            <person name="Harder C.B."/>
            <person name="Miyauchi S."/>
            <person name="Viragh M."/>
            <person name="Kuo A."/>
            <person name="Thoen E."/>
            <person name="Andreopoulos B."/>
            <person name="Lu D."/>
            <person name="Skrede I."/>
            <person name="Drula E."/>
            <person name="Henrissat B."/>
            <person name="Morin E."/>
            <person name="Kohler A."/>
            <person name="Barry K."/>
            <person name="LaButti K."/>
            <person name="Morin E."/>
            <person name="Salamov A."/>
            <person name="Lipzen A."/>
            <person name="Mereny Z."/>
            <person name="Hegedus B."/>
            <person name="Baldrian P."/>
            <person name="Stursova M."/>
            <person name="Weitz H."/>
            <person name="Taylor A."/>
            <person name="Grigoriev I.V."/>
            <person name="Nagy L.G."/>
            <person name="Martin F."/>
            <person name="Kauserud H."/>
        </authorList>
    </citation>
    <scope>NUCLEOTIDE SEQUENCE</scope>
    <source>
        <strain evidence="2">CBHHK002</strain>
    </source>
</reference>
<comment type="caution">
    <text evidence="2">The sequence shown here is derived from an EMBL/GenBank/DDBJ whole genome shotgun (WGS) entry which is preliminary data.</text>
</comment>